<sequence>MKKLDKLQGAGSSLRKCIEEVMIKKGHRATLQGDQKTRQGIMPCLSYHFSGWLTNQITCFVVYSSFIYRITYRN</sequence>
<dbReference type="AlphaFoldDB" id="A0A498D446"/>
<protein>
    <submittedName>
        <fullName evidence="1">Uncharacterized protein</fullName>
    </submittedName>
</protein>
<evidence type="ECO:0000313" key="2">
    <source>
        <dbReference type="Proteomes" id="UP000270219"/>
    </source>
</evidence>
<dbReference type="Proteomes" id="UP000270219">
    <property type="component" value="Unassembled WGS sequence"/>
</dbReference>
<comment type="caution">
    <text evidence="1">The sequence shown here is derived from an EMBL/GenBank/DDBJ whole genome shotgun (WGS) entry which is preliminary data.</text>
</comment>
<keyword evidence="2" id="KW-1185">Reference proteome</keyword>
<organism evidence="1 2">
    <name type="scientific">Oceanobacillus piezotolerans</name>
    <dbReference type="NCBI Taxonomy" id="2448030"/>
    <lineage>
        <taxon>Bacteria</taxon>
        <taxon>Bacillati</taxon>
        <taxon>Bacillota</taxon>
        <taxon>Bacilli</taxon>
        <taxon>Bacillales</taxon>
        <taxon>Bacillaceae</taxon>
        <taxon>Oceanobacillus</taxon>
    </lineage>
</organism>
<accession>A0A498D446</accession>
<proteinExistence type="predicted"/>
<evidence type="ECO:0000313" key="1">
    <source>
        <dbReference type="EMBL" id="RLL39994.1"/>
    </source>
</evidence>
<gene>
    <name evidence="1" type="ORF">D8M04_19615</name>
</gene>
<name>A0A498D446_9BACI</name>
<dbReference type="EMBL" id="RCHR01000014">
    <property type="protein sequence ID" value="RLL39994.1"/>
    <property type="molecule type" value="Genomic_DNA"/>
</dbReference>
<reference evidence="1 2" key="1">
    <citation type="submission" date="2018-10" db="EMBL/GenBank/DDBJ databases">
        <title>Oceanobacillus sp. YLB-02 draft genome.</title>
        <authorList>
            <person name="Yu L."/>
        </authorList>
    </citation>
    <scope>NUCLEOTIDE SEQUENCE [LARGE SCALE GENOMIC DNA]</scope>
    <source>
        <strain evidence="1 2">YLB-02</strain>
    </source>
</reference>